<feature type="transmembrane region" description="Helical" evidence="5">
    <location>
        <begin position="292"/>
        <end position="311"/>
    </location>
</feature>
<proteinExistence type="predicted"/>
<comment type="subcellular location">
    <subcellularLocation>
        <location evidence="1">Cell membrane</location>
        <topology evidence="1">Multi-pass membrane protein</topology>
    </subcellularLocation>
</comment>
<dbReference type="PROSITE" id="PS50850">
    <property type="entry name" value="MFS"/>
    <property type="match status" value="1"/>
</dbReference>
<evidence type="ECO:0000259" key="6">
    <source>
        <dbReference type="PROSITE" id="PS50850"/>
    </source>
</evidence>
<evidence type="ECO:0000256" key="2">
    <source>
        <dbReference type="ARBA" id="ARBA00022692"/>
    </source>
</evidence>
<feature type="transmembrane region" description="Helical" evidence="5">
    <location>
        <begin position="265"/>
        <end position="285"/>
    </location>
</feature>
<dbReference type="InterPro" id="IPR020846">
    <property type="entry name" value="MFS_dom"/>
</dbReference>
<dbReference type="RefSeq" id="WP_202344449.1">
    <property type="nucleotide sequence ID" value="NZ_BAAAPI010000013.1"/>
</dbReference>
<keyword evidence="2 5" id="KW-0812">Transmembrane</keyword>
<dbReference type="PANTHER" id="PTHR23542">
    <property type="match status" value="1"/>
</dbReference>
<dbReference type="EMBL" id="QYAC01000003">
    <property type="protein sequence ID" value="MBL3679196.1"/>
    <property type="molecule type" value="Genomic_DNA"/>
</dbReference>
<dbReference type="Pfam" id="PF07690">
    <property type="entry name" value="MFS_1"/>
    <property type="match status" value="1"/>
</dbReference>
<protein>
    <submittedName>
        <fullName evidence="7">MFS transporter</fullName>
    </submittedName>
</protein>
<evidence type="ECO:0000256" key="5">
    <source>
        <dbReference type="SAM" id="Phobius"/>
    </source>
</evidence>
<comment type="caution">
    <text evidence="7">The sequence shown here is derived from an EMBL/GenBank/DDBJ whole genome shotgun (WGS) entry which is preliminary data.</text>
</comment>
<evidence type="ECO:0000256" key="3">
    <source>
        <dbReference type="ARBA" id="ARBA00022989"/>
    </source>
</evidence>
<feature type="transmembrane region" description="Helical" evidence="5">
    <location>
        <begin position="82"/>
        <end position="100"/>
    </location>
</feature>
<feature type="transmembrane region" description="Helical" evidence="5">
    <location>
        <begin position="317"/>
        <end position="338"/>
    </location>
</feature>
<name>A0ABS1SF61_9MICO</name>
<organism evidence="7 8">
    <name type="scientific">Leucobacter chromiireducens subsp. solipictus</name>
    <dbReference type="NCBI Taxonomy" id="398235"/>
    <lineage>
        <taxon>Bacteria</taxon>
        <taxon>Bacillati</taxon>
        <taxon>Actinomycetota</taxon>
        <taxon>Actinomycetes</taxon>
        <taxon>Micrococcales</taxon>
        <taxon>Microbacteriaceae</taxon>
        <taxon>Leucobacter</taxon>
    </lineage>
</organism>
<evidence type="ECO:0000313" key="8">
    <source>
        <dbReference type="Proteomes" id="UP001645859"/>
    </source>
</evidence>
<dbReference type="PANTHER" id="PTHR23542:SF1">
    <property type="entry name" value="MAJOR FACILITATOR SUPERFAMILY (MFS) PROFILE DOMAIN-CONTAINING PROTEIN"/>
    <property type="match status" value="1"/>
</dbReference>
<evidence type="ECO:0000256" key="1">
    <source>
        <dbReference type="ARBA" id="ARBA00004651"/>
    </source>
</evidence>
<dbReference type="InterPro" id="IPR011701">
    <property type="entry name" value="MFS"/>
</dbReference>
<dbReference type="SUPFAM" id="SSF103473">
    <property type="entry name" value="MFS general substrate transporter"/>
    <property type="match status" value="1"/>
</dbReference>
<feature type="domain" description="Major facilitator superfamily (MFS) profile" evidence="6">
    <location>
        <begin position="228"/>
        <end position="420"/>
    </location>
</feature>
<keyword evidence="3 5" id="KW-1133">Transmembrane helix</keyword>
<evidence type="ECO:0000256" key="4">
    <source>
        <dbReference type="ARBA" id="ARBA00023136"/>
    </source>
</evidence>
<feature type="transmembrane region" description="Helical" evidence="5">
    <location>
        <begin position="350"/>
        <end position="369"/>
    </location>
</feature>
<dbReference type="Gene3D" id="1.20.1250.20">
    <property type="entry name" value="MFS general substrate transporter like domains"/>
    <property type="match status" value="1"/>
</dbReference>
<accession>A0ABS1SF61</accession>
<feature type="transmembrane region" description="Helical" evidence="5">
    <location>
        <begin position="381"/>
        <end position="403"/>
    </location>
</feature>
<feature type="transmembrane region" description="Helical" evidence="5">
    <location>
        <begin position="20"/>
        <end position="43"/>
    </location>
</feature>
<evidence type="ECO:0000313" key="7">
    <source>
        <dbReference type="EMBL" id="MBL3679196.1"/>
    </source>
</evidence>
<gene>
    <name evidence="7" type="ORF">D3230_07775</name>
</gene>
<feature type="transmembrane region" description="Helical" evidence="5">
    <location>
        <begin position="229"/>
        <end position="253"/>
    </location>
</feature>
<reference evidence="7 8" key="1">
    <citation type="submission" date="2018-09" db="EMBL/GenBank/DDBJ databases">
        <title>Comparative genomics of Leucobacter spp.</title>
        <authorList>
            <person name="Reis A.C."/>
            <person name="Kolvenbach B.A."/>
            <person name="Corvini P.F.X."/>
            <person name="Nunes O.C."/>
        </authorList>
    </citation>
    <scope>NUCLEOTIDE SEQUENCE [LARGE SCALE GENOMIC DNA]</scope>
    <source>
        <strain evidence="7 8">TAN 31504</strain>
    </source>
</reference>
<dbReference type="Proteomes" id="UP001645859">
    <property type="component" value="Unassembled WGS sequence"/>
</dbReference>
<sequence length="420" mass="43392">MQDPTPTPQEPTVLSRTGALYFPIALVARLPYAMVVIGVLTLVVSARGSVELGGLNSAMVGLGVACFGPLIGAAADRFGQRSTLLIMGAVNSVVLGGLAWAAFSDLPIWVVFLGSFLTGASVPQTSPMSRSRLVTIIKTELPPARRPRALSSFLAYESAADEVIFVFGPVAVGALATTLGAWAPIVGAAILTLVFVTAFALHHTSAPAQSAAERAATLAPASELFRPQLLITVLGIASVGMFFGSMLTALTAFMQDRGAPEQAGLIYGIMGVGSAIFAIGVAFLSPKFTLRYRWPIFAALILLGTVLVQWAHDLPFMLVSLAVMGVGVGPLLVTLYSFGADRSPEGRSATVMTMLGSSLMVGQSAAAALTGILAEQLSTEAALVVPLGAAVLAVLSGAVNWGLTGKSAPRRGRRPRSGTE</sequence>
<keyword evidence="8" id="KW-1185">Reference proteome</keyword>
<keyword evidence="4 5" id="KW-0472">Membrane</keyword>
<feature type="transmembrane region" description="Helical" evidence="5">
    <location>
        <begin position="181"/>
        <end position="201"/>
    </location>
</feature>
<dbReference type="InterPro" id="IPR036259">
    <property type="entry name" value="MFS_trans_sf"/>
</dbReference>
<feature type="transmembrane region" description="Helical" evidence="5">
    <location>
        <begin position="55"/>
        <end position="75"/>
    </location>
</feature>